<evidence type="ECO:0008006" key="4">
    <source>
        <dbReference type="Google" id="ProtNLM"/>
    </source>
</evidence>
<protein>
    <recommendedName>
        <fullName evidence="4">Glycosyltransferase family 39 protein</fullName>
    </recommendedName>
</protein>
<feature type="transmembrane region" description="Helical" evidence="1">
    <location>
        <begin position="345"/>
        <end position="365"/>
    </location>
</feature>
<feature type="transmembrane region" description="Helical" evidence="1">
    <location>
        <begin position="372"/>
        <end position="390"/>
    </location>
</feature>
<feature type="transmembrane region" description="Helical" evidence="1">
    <location>
        <begin position="396"/>
        <end position="414"/>
    </location>
</feature>
<accession>A0A7H0EZD5</accession>
<keyword evidence="3" id="KW-1185">Reference proteome</keyword>
<feature type="transmembrane region" description="Helical" evidence="1">
    <location>
        <begin position="136"/>
        <end position="158"/>
    </location>
</feature>
<keyword evidence="1" id="KW-0472">Membrane</keyword>
<evidence type="ECO:0000313" key="2">
    <source>
        <dbReference type="EMBL" id="QNP29151.1"/>
    </source>
</evidence>
<name>A0A7H0EZD5_9CYAN</name>
<sequence>MMKYLVNKANESYFPLFIWLSSRIIIWVSMLGIAPLLPQPVKDIRATFSWDVFIRFDCKFYLNIVEHGYQFANDQKGYNVAFFPLYPTLIYLSKLMGFDPKIAGIIISNTAFLIALIILFHYLAKEHDINIAKWTIAFLSFCPISLYCSVVYTEGLFLCLSTLTLTYWTKPDVLKSSIFGMLLTATRLNSLAIIPTYLIVCWQEKRKLTAYIAALLTGLGLIFYMGYLKIKFDQPLAFLLVQKAWNQEGQEKLGYLWLKIVLPMFFGWANYKSGRLVDIIYPLIFALGVGLIYYCWWKVKRTGNYKFSYGMIAGIIVLWLLSGDEFFNSLLVFGGAYLLWHYRQIISPTILFYGIFSLFIIFATGRTMSINRFAYGCVSLAICWGIFLSGHVKLNYFIIFWFTIMLITSSIRFAQGLWVA</sequence>
<keyword evidence="1" id="KW-1133">Transmembrane helix</keyword>
<feature type="transmembrane region" description="Helical" evidence="1">
    <location>
        <begin position="178"/>
        <end position="201"/>
    </location>
</feature>
<feature type="transmembrane region" description="Helical" evidence="1">
    <location>
        <begin position="309"/>
        <end position="339"/>
    </location>
</feature>
<feature type="transmembrane region" description="Helical" evidence="1">
    <location>
        <begin position="279"/>
        <end position="297"/>
    </location>
</feature>
<feature type="transmembrane region" description="Helical" evidence="1">
    <location>
        <begin position="102"/>
        <end position="124"/>
    </location>
</feature>
<dbReference type="RefSeq" id="WP_187705842.1">
    <property type="nucleotide sequence ID" value="NZ_CP060822.1"/>
</dbReference>
<feature type="transmembrane region" description="Helical" evidence="1">
    <location>
        <begin position="208"/>
        <end position="227"/>
    </location>
</feature>
<gene>
    <name evidence="2" type="ORF">IAR63_15105</name>
</gene>
<evidence type="ECO:0000256" key="1">
    <source>
        <dbReference type="SAM" id="Phobius"/>
    </source>
</evidence>
<feature type="transmembrane region" description="Helical" evidence="1">
    <location>
        <begin position="12"/>
        <end position="37"/>
    </location>
</feature>
<reference evidence="2 3" key="1">
    <citation type="submission" date="2020-08" db="EMBL/GenBank/DDBJ databases">
        <title>Complete genome sequence of Raphidiopsis curvispora isolated from drinking water reservoir in South Korea.</title>
        <authorList>
            <person name="Jeong J."/>
        </authorList>
    </citation>
    <scope>NUCLEOTIDE SEQUENCE [LARGE SCALE GENOMIC DNA]</scope>
    <source>
        <strain evidence="2 3">GIHE-G1</strain>
    </source>
</reference>
<dbReference type="KEGG" id="ccur:IAR63_15105"/>
<proteinExistence type="predicted"/>
<evidence type="ECO:0000313" key="3">
    <source>
        <dbReference type="Proteomes" id="UP000516013"/>
    </source>
</evidence>
<dbReference type="Proteomes" id="UP000516013">
    <property type="component" value="Chromosome"/>
</dbReference>
<dbReference type="AlphaFoldDB" id="A0A7H0EZD5"/>
<keyword evidence="1" id="KW-0812">Transmembrane</keyword>
<dbReference type="EMBL" id="CP060822">
    <property type="protein sequence ID" value="QNP29151.1"/>
    <property type="molecule type" value="Genomic_DNA"/>
</dbReference>
<organism evidence="2 3">
    <name type="scientific">Cylindrospermopsis curvispora GIHE-G1</name>
    <dbReference type="NCBI Taxonomy" id="2666332"/>
    <lineage>
        <taxon>Bacteria</taxon>
        <taxon>Bacillati</taxon>
        <taxon>Cyanobacteriota</taxon>
        <taxon>Cyanophyceae</taxon>
        <taxon>Nostocales</taxon>
        <taxon>Aphanizomenonaceae</taxon>
        <taxon>Cylindrospermopsis</taxon>
    </lineage>
</organism>